<keyword evidence="3" id="KW-1185">Reference proteome</keyword>
<evidence type="ECO:0000256" key="1">
    <source>
        <dbReference type="SAM" id="MobiDB-lite"/>
    </source>
</evidence>
<protein>
    <submittedName>
        <fullName evidence="2">Uncharacterized protein</fullName>
    </submittedName>
</protein>
<sequence>MKNSDGKKEAIHDPTSIQHARNLINTSTERNLMVVVGGQSEHIGKLVRQISNFYLASRLDENLWIVVAVIKRDSPTAEERVTPERLELDPKTMLARVFKTDRNRAKFNKVLNPADATHAPGQEFTTGEAKRAAEPLKLAAKFFMCCVDSFTQLREVLMVSLISKGKSTEDDISDMHKGEQNH</sequence>
<proteinExistence type="predicted"/>
<comment type="caution">
    <text evidence="2">The sequence shown here is derived from an EMBL/GenBank/DDBJ whole genome shotgun (WGS) entry which is preliminary data.</text>
</comment>
<evidence type="ECO:0000313" key="3">
    <source>
        <dbReference type="Proteomes" id="UP001437256"/>
    </source>
</evidence>
<dbReference type="EMBL" id="JBBXMP010000172">
    <property type="protein sequence ID" value="KAL0060529.1"/>
    <property type="molecule type" value="Genomic_DNA"/>
</dbReference>
<dbReference type="Proteomes" id="UP001437256">
    <property type="component" value="Unassembled WGS sequence"/>
</dbReference>
<organism evidence="2 3">
    <name type="scientific">Marasmius tenuissimus</name>
    <dbReference type="NCBI Taxonomy" id="585030"/>
    <lineage>
        <taxon>Eukaryota</taxon>
        <taxon>Fungi</taxon>
        <taxon>Dikarya</taxon>
        <taxon>Basidiomycota</taxon>
        <taxon>Agaricomycotina</taxon>
        <taxon>Agaricomycetes</taxon>
        <taxon>Agaricomycetidae</taxon>
        <taxon>Agaricales</taxon>
        <taxon>Marasmiineae</taxon>
        <taxon>Marasmiaceae</taxon>
        <taxon>Marasmius</taxon>
    </lineage>
</organism>
<accession>A0ABR2ZH59</accession>
<name>A0ABR2ZH59_9AGAR</name>
<gene>
    <name evidence="2" type="ORF">AAF712_012687</name>
</gene>
<reference evidence="2 3" key="1">
    <citation type="submission" date="2024-05" db="EMBL/GenBank/DDBJ databases">
        <title>A draft genome resource for the thread blight pathogen Marasmius tenuissimus strain MS-2.</title>
        <authorList>
            <person name="Yulfo-Soto G.E."/>
            <person name="Baruah I.K."/>
            <person name="Amoako-Attah I."/>
            <person name="Bukari Y."/>
            <person name="Meinhardt L.W."/>
            <person name="Bailey B.A."/>
            <person name="Cohen S.P."/>
        </authorList>
    </citation>
    <scope>NUCLEOTIDE SEQUENCE [LARGE SCALE GENOMIC DNA]</scope>
    <source>
        <strain evidence="2 3">MS-2</strain>
    </source>
</reference>
<feature type="region of interest" description="Disordered" evidence="1">
    <location>
        <begin position="1"/>
        <end position="23"/>
    </location>
</feature>
<evidence type="ECO:0000313" key="2">
    <source>
        <dbReference type="EMBL" id="KAL0060529.1"/>
    </source>
</evidence>
<feature type="compositionally biased region" description="Basic and acidic residues" evidence="1">
    <location>
        <begin position="1"/>
        <end position="12"/>
    </location>
</feature>